<dbReference type="Gene3D" id="1.20.58.1000">
    <property type="entry name" value="Metal-sensitive repressor, helix protomer"/>
    <property type="match status" value="1"/>
</dbReference>
<dbReference type="EMBL" id="CP070872">
    <property type="protein sequence ID" value="QSE76112.1"/>
    <property type="molecule type" value="Genomic_DNA"/>
</dbReference>
<gene>
    <name evidence="1" type="ORF">JW886_06485</name>
</gene>
<proteinExistence type="predicted"/>
<dbReference type="GO" id="GO:0045892">
    <property type="term" value="P:negative regulation of DNA-templated transcription"/>
    <property type="evidence" value="ECO:0007669"/>
    <property type="project" value="UniProtKB-ARBA"/>
</dbReference>
<dbReference type="InterPro" id="IPR038390">
    <property type="entry name" value="Metal_Tscrpt_repr_sf"/>
</dbReference>
<accession>A0AA45KF05</accession>
<protein>
    <submittedName>
        <fullName evidence="1">Metal-sensitive transcriptional regulator</fullName>
    </submittedName>
</protein>
<dbReference type="Pfam" id="PF02583">
    <property type="entry name" value="Trns_repr_metal"/>
    <property type="match status" value="1"/>
</dbReference>
<dbReference type="PANTHER" id="PTHR33677">
    <property type="entry name" value="TRANSCRIPTIONAL REPRESSOR FRMR-RELATED"/>
    <property type="match status" value="1"/>
</dbReference>
<keyword evidence="2" id="KW-1185">Reference proteome</keyword>
<dbReference type="Proteomes" id="UP000663608">
    <property type="component" value="Chromosome"/>
</dbReference>
<name>A0AA45KF05_9LACT</name>
<dbReference type="AlphaFoldDB" id="A0AA45KF05"/>
<organism evidence="1 2">
    <name type="scientific">Lactococcus taiwanensis</name>
    <dbReference type="NCBI Taxonomy" id="1151742"/>
    <lineage>
        <taxon>Bacteria</taxon>
        <taxon>Bacillati</taxon>
        <taxon>Bacillota</taxon>
        <taxon>Bacilli</taxon>
        <taxon>Lactobacillales</taxon>
        <taxon>Streptococcaceae</taxon>
        <taxon>Lactococcus</taxon>
    </lineage>
</organism>
<dbReference type="CDD" id="cd10155">
    <property type="entry name" value="BsYrkD-like_DUF156"/>
    <property type="match status" value="1"/>
</dbReference>
<dbReference type="GO" id="GO:0046872">
    <property type="term" value="F:metal ion binding"/>
    <property type="evidence" value="ECO:0007669"/>
    <property type="project" value="InterPro"/>
</dbReference>
<dbReference type="InterPro" id="IPR003735">
    <property type="entry name" value="Metal_Tscrpt_repr"/>
</dbReference>
<dbReference type="KEGG" id="lti:JW886_06485"/>
<evidence type="ECO:0000313" key="1">
    <source>
        <dbReference type="EMBL" id="QSE76112.1"/>
    </source>
</evidence>
<dbReference type="GO" id="GO:0003677">
    <property type="term" value="F:DNA binding"/>
    <property type="evidence" value="ECO:0007669"/>
    <property type="project" value="InterPro"/>
</dbReference>
<sequence length="91" mass="10391">MNFWRIKVVHYNTKMINRLKRADGQVQGILRMMEAEKDCAAVVTQLTAVRSSLDSLIGLIVAENLKTCLLSEEEGQREEKIDEAIKMIVKK</sequence>
<reference evidence="1 2" key="1">
    <citation type="submission" date="2021-02" db="EMBL/GenBank/DDBJ databases">
        <title>Complete genome sequence of Lactococcus lactis strain K_LL004.</title>
        <authorList>
            <person name="Kim H.B."/>
        </authorList>
    </citation>
    <scope>NUCLEOTIDE SEQUENCE [LARGE SCALE GENOMIC DNA]</scope>
    <source>
        <strain evidence="1 2">K_LL004</strain>
    </source>
</reference>
<evidence type="ECO:0000313" key="2">
    <source>
        <dbReference type="Proteomes" id="UP000663608"/>
    </source>
</evidence>
<dbReference type="PANTHER" id="PTHR33677:SF5">
    <property type="entry name" value="TRANSCRIPTIONAL REPRESSOR FRMR"/>
    <property type="match status" value="1"/>
</dbReference>